<comment type="similarity">
    <text evidence="1 6">Belongs to the XseB family.</text>
</comment>
<dbReference type="HAMAP" id="MF_00337">
    <property type="entry name" value="Exonuc_7_S"/>
    <property type="match status" value="1"/>
</dbReference>
<dbReference type="NCBIfam" id="TIGR01280">
    <property type="entry name" value="xseB"/>
    <property type="match status" value="1"/>
</dbReference>
<evidence type="ECO:0000256" key="2">
    <source>
        <dbReference type="ARBA" id="ARBA00022490"/>
    </source>
</evidence>
<dbReference type="PANTHER" id="PTHR34137">
    <property type="entry name" value="EXODEOXYRIBONUCLEASE 7 SMALL SUBUNIT"/>
    <property type="match status" value="1"/>
</dbReference>
<dbReference type="Pfam" id="PF02609">
    <property type="entry name" value="Exonuc_VII_S"/>
    <property type="match status" value="1"/>
</dbReference>
<reference evidence="7 8" key="2">
    <citation type="journal article" date="2011" name="J. Bacteriol.">
        <title>Genomes of three methylotrophs from a single niche uncover genetic and metabolic divergence of Methylophilaceae.</title>
        <authorList>
            <person name="Lapidus A."/>
            <person name="Clum A."/>
            <person name="Labutti K."/>
            <person name="Kaluzhnaya M.G."/>
            <person name="Lim S."/>
            <person name="Beck D.A."/>
            <person name="Glavina Del Rio T."/>
            <person name="Nolan M."/>
            <person name="Mavromatis K."/>
            <person name="Huntemann M."/>
            <person name="Lucas S."/>
            <person name="Lidstrom M.E."/>
            <person name="Ivanova N."/>
            <person name="Chistoserdova L."/>
        </authorList>
    </citation>
    <scope>NUCLEOTIDE SEQUENCE [LARGE SCALE GENOMIC DNA]</scope>
    <source>
        <strain evidence="7 8">301</strain>
    </source>
</reference>
<dbReference type="InterPro" id="IPR003761">
    <property type="entry name" value="Exonuc_VII_S"/>
</dbReference>
<comment type="function">
    <text evidence="6">Bidirectionally degrades single-stranded DNA into large acid-insoluble oligonucleotides, which are then degraded further into small acid-soluble oligonucleotides.</text>
</comment>
<evidence type="ECO:0000313" key="8">
    <source>
        <dbReference type="Proteomes" id="UP000000383"/>
    </source>
</evidence>
<keyword evidence="5 6" id="KW-0269">Exonuclease</keyword>
<dbReference type="EC" id="3.1.11.6" evidence="6"/>
<gene>
    <name evidence="6" type="primary">xseB</name>
    <name evidence="7" type="ordered locus">M301_0618</name>
</gene>
<organism evidence="7 8">
    <name type="scientific">Methylotenera versatilis (strain 301)</name>
    <dbReference type="NCBI Taxonomy" id="666681"/>
    <lineage>
        <taxon>Bacteria</taxon>
        <taxon>Pseudomonadati</taxon>
        <taxon>Pseudomonadota</taxon>
        <taxon>Betaproteobacteria</taxon>
        <taxon>Nitrosomonadales</taxon>
        <taxon>Methylophilaceae</taxon>
        <taxon>Methylotenera</taxon>
    </lineage>
</organism>
<keyword evidence="4 6" id="KW-0378">Hydrolase</keyword>
<dbReference type="EMBL" id="CP002056">
    <property type="protein sequence ID" value="ADI29002.1"/>
    <property type="molecule type" value="Genomic_DNA"/>
</dbReference>
<name>D7DN63_METV0</name>
<comment type="catalytic activity">
    <reaction evidence="6">
        <text>Exonucleolytic cleavage in either 5'- to 3'- or 3'- to 5'-direction to yield nucleoside 5'-phosphates.</text>
        <dbReference type="EC" id="3.1.11.6"/>
    </reaction>
</comment>
<dbReference type="InterPro" id="IPR037004">
    <property type="entry name" value="Exonuc_VII_ssu_sf"/>
</dbReference>
<dbReference type="RefSeq" id="WP_013147318.1">
    <property type="nucleotide sequence ID" value="NC_014207.1"/>
</dbReference>
<reference evidence="8" key="1">
    <citation type="submission" date="2010-05" db="EMBL/GenBank/DDBJ databases">
        <title>Complete sequence of Methylotenera sp. 301.</title>
        <authorList>
            <person name="Lucas S."/>
            <person name="Copeland A."/>
            <person name="Lapidus A."/>
            <person name="Cheng J.-F."/>
            <person name="Bruce D."/>
            <person name="Goodwin L."/>
            <person name="Pitluck S."/>
            <person name="Clum A."/>
            <person name="Land M."/>
            <person name="Hauser L."/>
            <person name="Kyrpides N."/>
            <person name="Ivanova N."/>
            <person name="Chistoservova L."/>
            <person name="Kalyuzhnaya M."/>
            <person name="Woyke T."/>
        </authorList>
    </citation>
    <scope>NUCLEOTIDE SEQUENCE [LARGE SCALE GENOMIC DNA]</scope>
    <source>
        <strain evidence="8">301</strain>
    </source>
</reference>
<dbReference type="SUPFAM" id="SSF116842">
    <property type="entry name" value="XseB-like"/>
    <property type="match status" value="1"/>
</dbReference>
<evidence type="ECO:0000256" key="4">
    <source>
        <dbReference type="ARBA" id="ARBA00022801"/>
    </source>
</evidence>
<keyword evidence="8" id="KW-1185">Reference proteome</keyword>
<evidence type="ECO:0000313" key="7">
    <source>
        <dbReference type="EMBL" id="ADI29002.1"/>
    </source>
</evidence>
<comment type="subcellular location">
    <subcellularLocation>
        <location evidence="6">Cytoplasm</location>
    </subcellularLocation>
</comment>
<evidence type="ECO:0000256" key="1">
    <source>
        <dbReference type="ARBA" id="ARBA00009998"/>
    </source>
</evidence>
<dbReference type="HOGENOM" id="CLU_145918_2_0_4"/>
<dbReference type="GO" id="GO:0009318">
    <property type="term" value="C:exodeoxyribonuclease VII complex"/>
    <property type="evidence" value="ECO:0007669"/>
    <property type="project" value="UniProtKB-UniRule"/>
</dbReference>
<dbReference type="GO" id="GO:0008855">
    <property type="term" value="F:exodeoxyribonuclease VII activity"/>
    <property type="evidence" value="ECO:0007669"/>
    <property type="project" value="UniProtKB-UniRule"/>
</dbReference>
<evidence type="ECO:0000256" key="5">
    <source>
        <dbReference type="ARBA" id="ARBA00022839"/>
    </source>
</evidence>
<keyword evidence="3 6" id="KW-0540">Nuclease</keyword>
<protein>
    <recommendedName>
        <fullName evidence="6">Exodeoxyribonuclease 7 small subunit</fullName>
        <ecNumber evidence="6">3.1.11.6</ecNumber>
    </recommendedName>
    <alternativeName>
        <fullName evidence="6">Exodeoxyribonuclease VII small subunit</fullName>
        <shortName evidence="6">Exonuclease VII small subunit</shortName>
    </alternativeName>
</protein>
<dbReference type="Gene3D" id="1.10.287.1040">
    <property type="entry name" value="Exonuclease VII, small subunit"/>
    <property type="match status" value="1"/>
</dbReference>
<dbReference type="OrthoDB" id="287668at2"/>
<dbReference type="PANTHER" id="PTHR34137:SF1">
    <property type="entry name" value="EXODEOXYRIBONUCLEASE 7 SMALL SUBUNIT"/>
    <property type="match status" value="1"/>
</dbReference>
<dbReference type="GO" id="GO:0006308">
    <property type="term" value="P:DNA catabolic process"/>
    <property type="evidence" value="ECO:0007669"/>
    <property type="project" value="UniProtKB-UniRule"/>
</dbReference>
<keyword evidence="2 6" id="KW-0963">Cytoplasm</keyword>
<dbReference type="GO" id="GO:0005829">
    <property type="term" value="C:cytosol"/>
    <property type="evidence" value="ECO:0007669"/>
    <property type="project" value="TreeGrafter"/>
</dbReference>
<dbReference type="STRING" id="666681.M301_0618"/>
<dbReference type="eggNOG" id="COG1722">
    <property type="taxonomic scope" value="Bacteria"/>
</dbReference>
<proteinExistence type="inferred from homology"/>
<evidence type="ECO:0000256" key="6">
    <source>
        <dbReference type="HAMAP-Rule" id="MF_00337"/>
    </source>
</evidence>
<sequence length="88" mass="9806">MTAPKSKTAAPLENNVAPPENFELAYAELESIVARMESGQMTLESSLAAYQRGNSLLQFCQKSLADVEQQVQILNERNQLMPFKSDDE</sequence>
<dbReference type="NCBIfam" id="NF002141">
    <property type="entry name" value="PRK00977.1-5"/>
    <property type="match status" value="1"/>
</dbReference>
<dbReference type="AlphaFoldDB" id="D7DN63"/>
<evidence type="ECO:0000256" key="3">
    <source>
        <dbReference type="ARBA" id="ARBA00022722"/>
    </source>
</evidence>
<accession>D7DN63</accession>
<dbReference type="KEGG" id="meh:M301_0618"/>
<dbReference type="Proteomes" id="UP000000383">
    <property type="component" value="Chromosome"/>
</dbReference>
<comment type="subunit">
    <text evidence="6">Heterooligomer composed of large and small subunits.</text>
</comment>